<comment type="caution">
    <text evidence="8">The sequence shown here is derived from an EMBL/GenBank/DDBJ whole genome shotgun (WGS) entry which is preliminary data.</text>
</comment>
<feature type="transmembrane region" description="Helical" evidence="7">
    <location>
        <begin position="177"/>
        <end position="198"/>
    </location>
</feature>
<dbReference type="PIRSF" id="PIRSF006603">
    <property type="entry name" value="DinF"/>
    <property type="match status" value="1"/>
</dbReference>
<sequence length="439" mass="46781">MILGMIMMMSFGLIDTFFVSLLGTEQLAAISFTFPVTFTVISLTIGLGIGTSAIIGRLQGSKEIEKSKLYATGSLMLSAMLVGVLATIGFFSITPVFSLLNASDRLMPYISDYMGLWYVSSVFLALPMVGNSVLRACGDTKTPSIVMASVGGLNALLDPLFIFGFGPIPAMEIQGAALATFIAWLVGACWIIYILAVRRKLMLPRLLTLNELRSSSRDILKIGLPAAGANMLTPIAGGVMTAIVASYGAEAVAAWGVGNRMESIASIVVLALSMTLPPFISQNVGALQIKRVKRAYSITLKFVLIWQFIVFLAMWGLSGGIAQAFAHEAEVGSLIQLFLMIVPLGYGMQGVIVLTNSSLNAMHRPMTALVLSVIRLFVFFVPISVLGSYLYGLQGLFVGNVIANVAMAGVSLLVFKRAVAQAVTKEHANLVDANPVSSK</sequence>
<dbReference type="Proteomes" id="UP000471381">
    <property type="component" value="Unassembled WGS sequence"/>
</dbReference>
<dbReference type="Pfam" id="PF01554">
    <property type="entry name" value="MatE"/>
    <property type="match status" value="2"/>
</dbReference>
<dbReference type="RefSeq" id="WP_163105457.1">
    <property type="nucleotide sequence ID" value="NZ_JAAAWO010000002.1"/>
</dbReference>
<dbReference type="InterPro" id="IPR048279">
    <property type="entry name" value="MdtK-like"/>
</dbReference>
<protein>
    <submittedName>
        <fullName evidence="8">MATE family efflux transporter</fullName>
    </submittedName>
</protein>
<proteinExistence type="predicted"/>
<evidence type="ECO:0000256" key="7">
    <source>
        <dbReference type="SAM" id="Phobius"/>
    </source>
</evidence>
<dbReference type="NCBIfam" id="TIGR00797">
    <property type="entry name" value="matE"/>
    <property type="match status" value="1"/>
</dbReference>
<keyword evidence="3" id="KW-1003">Cell membrane</keyword>
<feature type="transmembrane region" description="Helical" evidence="7">
    <location>
        <begin position="366"/>
        <end position="391"/>
    </location>
</feature>
<feature type="transmembrane region" description="Helical" evidence="7">
    <location>
        <begin position="38"/>
        <end position="58"/>
    </location>
</feature>
<keyword evidence="2" id="KW-0813">Transport</keyword>
<dbReference type="EMBL" id="JAAAWO010000002">
    <property type="protein sequence ID" value="NDW14821.1"/>
    <property type="molecule type" value="Genomic_DNA"/>
</dbReference>
<dbReference type="PANTHER" id="PTHR43549:SF3">
    <property type="entry name" value="MULTIDRUG RESISTANCE PROTEIN YPNP-RELATED"/>
    <property type="match status" value="1"/>
</dbReference>
<comment type="subcellular location">
    <subcellularLocation>
        <location evidence="1">Cell inner membrane</location>
        <topology evidence="1">Multi-pass membrane protein</topology>
    </subcellularLocation>
</comment>
<dbReference type="PANTHER" id="PTHR43549">
    <property type="entry name" value="MULTIDRUG RESISTANCE PROTEIN YPNP-RELATED"/>
    <property type="match status" value="1"/>
</dbReference>
<evidence type="ECO:0000256" key="3">
    <source>
        <dbReference type="ARBA" id="ARBA00022475"/>
    </source>
</evidence>
<accession>A0A6N9TCE8</accession>
<dbReference type="InterPro" id="IPR052031">
    <property type="entry name" value="Membrane_Transporter-Flippase"/>
</dbReference>
<feature type="transmembrane region" description="Helical" evidence="7">
    <location>
        <begin position="264"/>
        <end position="281"/>
    </location>
</feature>
<dbReference type="GO" id="GO:0015297">
    <property type="term" value="F:antiporter activity"/>
    <property type="evidence" value="ECO:0007669"/>
    <property type="project" value="InterPro"/>
</dbReference>
<keyword evidence="4 7" id="KW-0812">Transmembrane</keyword>
<feature type="transmembrane region" description="Helical" evidence="7">
    <location>
        <begin position="70"/>
        <end position="93"/>
    </location>
</feature>
<name>A0A6N9TCE8_9ALTE</name>
<keyword evidence="9" id="KW-1185">Reference proteome</keyword>
<evidence type="ECO:0000256" key="4">
    <source>
        <dbReference type="ARBA" id="ARBA00022692"/>
    </source>
</evidence>
<gene>
    <name evidence="8" type="ORF">GTQ48_04665</name>
</gene>
<evidence type="ECO:0000313" key="9">
    <source>
        <dbReference type="Proteomes" id="UP000471381"/>
    </source>
</evidence>
<reference evidence="8 9" key="1">
    <citation type="submission" date="2020-01" db="EMBL/GenBank/DDBJ databases">
        <title>Genomes of bacteria type strains.</title>
        <authorList>
            <person name="Chen J."/>
            <person name="Zhu S."/>
            <person name="Yang J."/>
        </authorList>
    </citation>
    <scope>NUCLEOTIDE SEQUENCE [LARGE SCALE GENOMIC DNA]</scope>
    <source>
        <strain evidence="8 9">LMG 24078</strain>
    </source>
</reference>
<dbReference type="AlphaFoldDB" id="A0A6N9TCE8"/>
<feature type="transmembrane region" description="Helical" evidence="7">
    <location>
        <begin position="397"/>
        <end position="415"/>
    </location>
</feature>
<organism evidence="8 9">
    <name type="scientific">Alteromonas genovensis</name>
    <dbReference type="NCBI Taxonomy" id="471225"/>
    <lineage>
        <taxon>Bacteria</taxon>
        <taxon>Pseudomonadati</taxon>
        <taxon>Pseudomonadota</taxon>
        <taxon>Gammaproteobacteria</taxon>
        <taxon>Alteromonadales</taxon>
        <taxon>Alteromonadaceae</taxon>
        <taxon>Alteromonas/Salinimonas group</taxon>
        <taxon>Alteromonas</taxon>
    </lineage>
</organism>
<evidence type="ECO:0000256" key="1">
    <source>
        <dbReference type="ARBA" id="ARBA00004429"/>
    </source>
</evidence>
<evidence type="ECO:0000256" key="6">
    <source>
        <dbReference type="ARBA" id="ARBA00023136"/>
    </source>
</evidence>
<feature type="transmembrane region" description="Helical" evidence="7">
    <location>
        <begin position="219"/>
        <end position="244"/>
    </location>
</feature>
<feature type="transmembrane region" description="Helical" evidence="7">
    <location>
        <begin position="302"/>
        <end position="322"/>
    </location>
</feature>
<evidence type="ECO:0000256" key="2">
    <source>
        <dbReference type="ARBA" id="ARBA00022448"/>
    </source>
</evidence>
<evidence type="ECO:0000256" key="5">
    <source>
        <dbReference type="ARBA" id="ARBA00022989"/>
    </source>
</evidence>
<keyword evidence="6 7" id="KW-0472">Membrane</keyword>
<evidence type="ECO:0000313" key="8">
    <source>
        <dbReference type="EMBL" id="NDW14821.1"/>
    </source>
</evidence>
<feature type="transmembrane region" description="Helical" evidence="7">
    <location>
        <begin position="113"/>
        <end position="134"/>
    </location>
</feature>
<dbReference type="GO" id="GO:0042910">
    <property type="term" value="F:xenobiotic transmembrane transporter activity"/>
    <property type="evidence" value="ECO:0007669"/>
    <property type="project" value="InterPro"/>
</dbReference>
<feature type="transmembrane region" description="Helical" evidence="7">
    <location>
        <begin position="334"/>
        <end position="354"/>
    </location>
</feature>
<keyword evidence="5 7" id="KW-1133">Transmembrane helix</keyword>
<feature type="transmembrane region" description="Helical" evidence="7">
    <location>
        <begin position="146"/>
        <end position="165"/>
    </location>
</feature>
<dbReference type="InterPro" id="IPR002528">
    <property type="entry name" value="MATE_fam"/>
</dbReference>
<dbReference type="GO" id="GO:0005886">
    <property type="term" value="C:plasma membrane"/>
    <property type="evidence" value="ECO:0007669"/>
    <property type="project" value="UniProtKB-SubCell"/>
</dbReference>